<dbReference type="GO" id="GO:0046718">
    <property type="term" value="P:symbiont entry into host cell"/>
    <property type="evidence" value="ECO:0007669"/>
    <property type="project" value="InterPro"/>
</dbReference>
<organism evidence="2 3">
    <name type="scientific">Photorhabdus namnaonensis</name>
    <dbReference type="NCBI Taxonomy" id="1851568"/>
    <lineage>
        <taxon>Bacteria</taxon>
        <taxon>Pseudomonadati</taxon>
        <taxon>Pseudomonadota</taxon>
        <taxon>Gammaproteobacteria</taxon>
        <taxon>Enterobacterales</taxon>
        <taxon>Morganellaceae</taxon>
        <taxon>Photorhabdus</taxon>
    </lineage>
</organism>
<protein>
    <submittedName>
        <fullName evidence="2">Phage tail fiber repeat protein</fullName>
    </submittedName>
</protein>
<dbReference type="Proteomes" id="UP000092665">
    <property type="component" value="Unassembled WGS sequence"/>
</dbReference>
<evidence type="ECO:0000313" key="2">
    <source>
        <dbReference type="EMBL" id="OCA55991.1"/>
    </source>
</evidence>
<dbReference type="GO" id="GO:0019062">
    <property type="term" value="P:virion attachment to host cell"/>
    <property type="evidence" value="ECO:0007669"/>
    <property type="project" value="InterPro"/>
</dbReference>
<proteinExistence type="predicted"/>
<name>A0A1B8YLG0_9GAMM</name>
<dbReference type="InterPro" id="IPR005068">
    <property type="entry name" value="Phage_lambda_Stf-r2"/>
</dbReference>
<evidence type="ECO:0000259" key="1">
    <source>
        <dbReference type="Pfam" id="PF21882"/>
    </source>
</evidence>
<dbReference type="InterPro" id="IPR054075">
    <property type="entry name" value="Gp53-like_C"/>
</dbReference>
<sequence length="275" mass="29803">MSPKNDFKAFSTSNNANVASQEIYEKSPNLQTGFPPENITSHILNKTLRQSSTIASVVADFIATESGSDVLDDGNIAKLTTQLNKALEKKITTKIPDASLTQKGIIQLTNVVGNSNTLAATQKLVSDVNDNANKRLEKTQNGADIPNKNAFVKNLGLNEAAKREVGTGVNQIPDMSFFTSNLVQNGWQKLPSGLIEMWGIAIVSLGGNPNGGYINNFPIPFPNKCFSITLTHNDWDPGSAGIFGASVLNQSQFKCYRSSTPYALDVYTYFRAIGY</sequence>
<dbReference type="AlphaFoldDB" id="A0A1B8YLG0"/>
<keyword evidence="3" id="KW-1185">Reference proteome</keyword>
<reference evidence="3" key="1">
    <citation type="submission" date="2015-11" db="EMBL/GenBank/DDBJ databases">
        <authorList>
            <person name="Tobias N.J."/>
            <person name="Mishra B."/>
            <person name="Gupta D.K."/>
            <person name="Thines M."/>
            <person name="Stinear T.P."/>
            <person name="Bode H.B."/>
        </authorList>
    </citation>
    <scope>NUCLEOTIDE SEQUENCE [LARGE SCALE GENOMIC DNA]</scope>
    <source>
        <strain evidence="3">PB45.5</strain>
    </source>
</reference>
<evidence type="ECO:0000313" key="3">
    <source>
        <dbReference type="Proteomes" id="UP000092665"/>
    </source>
</evidence>
<feature type="domain" description="Putative tail fiber protein gp53-like C-terminal" evidence="1">
    <location>
        <begin position="189"/>
        <end position="275"/>
    </location>
</feature>
<dbReference type="EMBL" id="LOIC01000018">
    <property type="protein sequence ID" value="OCA55991.1"/>
    <property type="molecule type" value="Genomic_DNA"/>
</dbReference>
<dbReference type="PATRIC" id="fig|29488.15.peg.545"/>
<gene>
    <name evidence="2" type="ORF">Phpb_00489</name>
</gene>
<accession>A0A1B8YLG0</accession>
<dbReference type="RefSeq" id="WP_065389020.1">
    <property type="nucleotide sequence ID" value="NZ_CAWMQN010000018.1"/>
</dbReference>
<dbReference type="Pfam" id="PF03406">
    <property type="entry name" value="Phage_fiber_2"/>
    <property type="match status" value="1"/>
</dbReference>
<dbReference type="Gene3D" id="2.60.40.3940">
    <property type="match status" value="1"/>
</dbReference>
<dbReference type="Pfam" id="PF21882">
    <property type="entry name" value="Gp53-like_C"/>
    <property type="match status" value="1"/>
</dbReference>
<comment type="caution">
    <text evidence="2">The sequence shown here is derived from an EMBL/GenBank/DDBJ whole genome shotgun (WGS) entry which is preliminary data.</text>
</comment>